<proteinExistence type="predicted"/>
<keyword evidence="3" id="KW-1185">Reference proteome</keyword>
<feature type="compositionally biased region" description="Basic and acidic residues" evidence="1">
    <location>
        <begin position="18"/>
        <end position="28"/>
    </location>
</feature>
<dbReference type="EMBL" id="DUZY01000004">
    <property type="protein sequence ID" value="DAD36759.1"/>
    <property type="molecule type" value="Genomic_DNA"/>
</dbReference>
<evidence type="ECO:0000256" key="1">
    <source>
        <dbReference type="SAM" id="MobiDB-lite"/>
    </source>
</evidence>
<feature type="compositionally biased region" description="Polar residues" evidence="1">
    <location>
        <begin position="1"/>
        <end position="15"/>
    </location>
</feature>
<organism evidence="2 3">
    <name type="scientific">Nelumbo nucifera</name>
    <name type="common">Sacred lotus</name>
    <dbReference type="NCBI Taxonomy" id="4432"/>
    <lineage>
        <taxon>Eukaryota</taxon>
        <taxon>Viridiplantae</taxon>
        <taxon>Streptophyta</taxon>
        <taxon>Embryophyta</taxon>
        <taxon>Tracheophyta</taxon>
        <taxon>Spermatophyta</taxon>
        <taxon>Magnoliopsida</taxon>
        <taxon>Proteales</taxon>
        <taxon>Nelumbonaceae</taxon>
        <taxon>Nelumbo</taxon>
    </lineage>
</organism>
<evidence type="ECO:0000313" key="2">
    <source>
        <dbReference type="EMBL" id="DAD36759.1"/>
    </source>
</evidence>
<accession>A0A822YZR4</accession>
<feature type="region of interest" description="Disordered" evidence="1">
    <location>
        <begin position="1"/>
        <end position="29"/>
    </location>
</feature>
<comment type="caution">
    <text evidence="2">The sequence shown here is derived from an EMBL/GenBank/DDBJ whole genome shotgun (WGS) entry which is preliminary data.</text>
</comment>
<evidence type="ECO:0000313" key="3">
    <source>
        <dbReference type="Proteomes" id="UP000607653"/>
    </source>
</evidence>
<dbReference type="AlphaFoldDB" id="A0A822YZR4"/>
<dbReference type="Proteomes" id="UP000607653">
    <property type="component" value="Unassembled WGS sequence"/>
</dbReference>
<feature type="region of interest" description="Disordered" evidence="1">
    <location>
        <begin position="81"/>
        <end position="113"/>
    </location>
</feature>
<protein>
    <submittedName>
        <fullName evidence="2">Uncharacterized protein</fullName>
    </submittedName>
</protein>
<gene>
    <name evidence="2" type="ORF">HUJ06_007400</name>
</gene>
<reference evidence="2 3" key="1">
    <citation type="journal article" date="2020" name="Mol. Biol. Evol.">
        <title>Distinct Expression and Methylation Patterns for Genes with Different Fates following a Single Whole-Genome Duplication in Flowering Plants.</title>
        <authorList>
            <person name="Shi T."/>
            <person name="Rahmani R.S."/>
            <person name="Gugger P.F."/>
            <person name="Wang M."/>
            <person name="Li H."/>
            <person name="Zhang Y."/>
            <person name="Li Z."/>
            <person name="Wang Q."/>
            <person name="Van de Peer Y."/>
            <person name="Marchal K."/>
            <person name="Chen J."/>
        </authorList>
    </citation>
    <scope>NUCLEOTIDE SEQUENCE [LARGE SCALE GENOMIC DNA]</scope>
    <source>
        <tissue evidence="2">Leaf</tissue>
    </source>
</reference>
<name>A0A822YZR4_NELNU</name>
<sequence>MILTASLTATLSEASHQPPEEKLPDSVHKPPLKMKQVLLIEKPLHKKKLPPVEKPLHHGHHPGKLQGAIDWHNQSIPVPKLTAHRPSISESKPPKVEKPQKPPFHGHHPGNPHMKDVKYMLKSKPLQMMRPLLVPYERPVHKKLHLSTSAIHQHQFG</sequence>